<dbReference type="OrthoDB" id="650965at2759"/>
<evidence type="ECO:0000256" key="2">
    <source>
        <dbReference type="ARBA" id="ARBA00023306"/>
    </source>
</evidence>
<keyword evidence="2" id="KW-0131">Cell cycle</keyword>
<reference evidence="4 5" key="1">
    <citation type="submission" date="2019-04" db="EMBL/GenBank/DDBJ databases">
        <title>An improved genome assembly and genetic linkage map for asparagus bean, Vigna unguiculata ssp. sesquipedialis.</title>
        <authorList>
            <person name="Xia Q."/>
            <person name="Zhang R."/>
            <person name="Dong Y."/>
        </authorList>
    </citation>
    <scope>NUCLEOTIDE SEQUENCE [LARGE SCALE GENOMIC DNA]</scope>
    <source>
        <tissue evidence="4">Leaf</tissue>
    </source>
</reference>
<proteinExistence type="predicted"/>
<dbReference type="Gramene" id="Vigun05g259900.1.v1.2">
    <property type="protein sequence ID" value="Vigun05g259900.1.v1.2.CDS.1"/>
    <property type="gene ID" value="Vigun05g259900.v1.2"/>
</dbReference>
<evidence type="ECO:0000256" key="3">
    <source>
        <dbReference type="SAM" id="MobiDB-lite"/>
    </source>
</evidence>
<keyword evidence="1" id="KW-0649">Protein kinase inhibitor</keyword>
<dbReference type="GO" id="GO:0004860">
    <property type="term" value="F:protein kinase inhibitor activity"/>
    <property type="evidence" value="ECO:0007669"/>
    <property type="project" value="UniProtKB-KW"/>
</dbReference>
<evidence type="ECO:0000256" key="1">
    <source>
        <dbReference type="ARBA" id="ARBA00023013"/>
    </source>
</evidence>
<dbReference type="EMBL" id="CP039354">
    <property type="protein sequence ID" value="QCE09209.1"/>
    <property type="molecule type" value="Genomic_DNA"/>
</dbReference>
<feature type="region of interest" description="Disordered" evidence="3">
    <location>
        <begin position="28"/>
        <end position="61"/>
    </location>
</feature>
<dbReference type="PANTHER" id="PTHR33142:SF15">
    <property type="entry name" value="CYCLIN-DEPENDENT PROTEIN KINASE INHIBITOR SMR4"/>
    <property type="match status" value="1"/>
</dbReference>
<evidence type="ECO:0000313" key="4">
    <source>
        <dbReference type="EMBL" id="QCE09209.1"/>
    </source>
</evidence>
<sequence length="78" mass="8443">MNGAAGVFAEEETHAAARCSTPNRLDCRIPAASAPPPPPKKKPLSFGRKREPPKNGYFHPPDLDQLFSLVLPTTTAFN</sequence>
<accession>A0A4D6N9P1</accession>
<dbReference type="AlphaFoldDB" id="A0A4D6N9P1"/>
<dbReference type="Proteomes" id="UP000501690">
    <property type="component" value="Linkage Group LG10"/>
</dbReference>
<dbReference type="InterPro" id="IPR040389">
    <property type="entry name" value="SMR"/>
</dbReference>
<keyword evidence="5" id="KW-1185">Reference proteome</keyword>
<name>A0A4D6N9P1_VIGUN</name>
<dbReference type="GO" id="GO:0032875">
    <property type="term" value="P:regulation of DNA endoreduplication"/>
    <property type="evidence" value="ECO:0007669"/>
    <property type="project" value="InterPro"/>
</dbReference>
<gene>
    <name evidence="4" type="ORF">DEO72_LG10g428</name>
</gene>
<dbReference type="PANTHER" id="PTHR33142">
    <property type="entry name" value="CYCLIN-DEPENDENT PROTEIN KINASE INHIBITOR SMR13"/>
    <property type="match status" value="1"/>
</dbReference>
<protein>
    <submittedName>
        <fullName evidence="4">Uncharacterized protein</fullName>
    </submittedName>
</protein>
<dbReference type="GO" id="GO:0005634">
    <property type="term" value="C:nucleus"/>
    <property type="evidence" value="ECO:0007669"/>
    <property type="project" value="TreeGrafter"/>
</dbReference>
<organism evidence="4 5">
    <name type="scientific">Vigna unguiculata</name>
    <name type="common">Cowpea</name>
    <dbReference type="NCBI Taxonomy" id="3917"/>
    <lineage>
        <taxon>Eukaryota</taxon>
        <taxon>Viridiplantae</taxon>
        <taxon>Streptophyta</taxon>
        <taxon>Embryophyta</taxon>
        <taxon>Tracheophyta</taxon>
        <taxon>Spermatophyta</taxon>
        <taxon>Magnoliopsida</taxon>
        <taxon>eudicotyledons</taxon>
        <taxon>Gunneridae</taxon>
        <taxon>Pentapetalae</taxon>
        <taxon>rosids</taxon>
        <taxon>fabids</taxon>
        <taxon>Fabales</taxon>
        <taxon>Fabaceae</taxon>
        <taxon>Papilionoideae</taxon>
        <taxon>50 kb inversion clade</taxon>
        <taxon>NPAAA clade</taxon>
        <taxon>indigoferoid/millettioid clade</taxon>
        <taxon>Phaseoleae</taxon>
        <taxon>Vigna</taxon>
    </lineage>
</organism>
<evidence type="ECO:0000313" key="5">
    <source>
        <dbReference type="Proteomes" id="UP000501690"/>
    </source>
</evidence>